<sequence>MPARHNCFTTILPDLPRGYQLDIKHPMQLSALPGQHVDPIPVCYNCWLHAFATYDVNDMNTLSAWLSVNEREWGALRGLHNAFPHVNAVSHVLYDFLYPLHVRERRTALSVLRYDAVKPKGAVGYKLTYRVKYRLASGEEPEKPISLSEAELRQYPGGLDAVLKFWYGEGTHSLELAFIRGLLAQDLAANMMLWGLLPVAEACCIFMMYNNHELGEWVPGMTLPPGYGLPAPMAAIAPLFRVWQAIE</sequence>
<reference evidence="1" key="1">
    <citation type="submission" date="2023-04" db="EMBL/GenBank/DDBJ databases">
        <title>Draft Genome sequencing of Naganishia species isolated from polar environments using Oxford Nanopore Technology.</title>
        <authorList>
            <person name="Leo P."/>
            <person name="Venkateswaran K."/>
        </authorList>
    </citation>
    <scope>NUCLEOTIDE SEQUENCE</scope>
    <source>
        <strain evidence="1">MNA-CCFEE 5425</strain>
    </source>
</reference>
<proteinExistence type="predicted"/>
<protein>
    <submittedName>
        <fullName evidence="1">Uncharacterized protein</fullName>
    </submittedName>
</protein>
<evidence type="ECO:0000313" key="2">
    <source>
        <dbReference type="Proteomes" id="UP001243375"/>
    </source>
</evidence>
<comment type="caution">
    <text evidence="1">The sequence shown here is derived from an EMBL/GenBank/DDBJ whole genome shotgun (WGS) entry which is preliminary data.</text>
</comment>
<gene>
    <name evidence="1" type="ORF">QFC22_006289</name>
</gene>
<keyword evidence="2" id="KW-1185">Reference proteome</keyword>
<accession>A0ACC2WPR1</accession>
<name>A0ACC2WPR1_9TREE</name>
<evidence type="ECO:0000313" key="1">
    <source>
        <dbReference type="EMBL" id="KAJ9112532.1"/>
    </source>
</evidence>
<dbReference type="Proteomes" id="UP001243375">
    <property type="component" value="Unassembled WGS sequence"/>
</dbReference>
<organism evidence="1 2">
    <name type="scientific">Naganishia vaughanmartiniae</name>
    <dbReference type="NCBI Taxonomy" id="1424756"/>
    <lineage>
        <taxon>Eukaryota</taxon>
        <taxon>Fungi</taxon>
        <taxon>Dikarya</taxon>
        <taxon>Basidiomycota</taxon>
        <taxon>Agaricomycotina</taxon>
        <taxon>Tremellomycetes</taxon>
        <taxon>Filobasidiales</taxon>
        <taxon>Filobasidiaceae</taxon>
        <taxon>Naganishia</taxon>
    </lineage>
</organism>
<dbReference type="EMBL" id="JASBWU010000025">
    <property type="protein sequence ID" value="KAJ9112532.1"/>
    <property type="molecule type" value="Genomic_DNA"/>
</dbReference>